<accession>A0A371H4D9</accession>
<comment type="caution">
    <text evidence="1">The sequence shown here is derived from an EMBL/GenBank/DDBJ whole genome shotgun (WGS) entry which is preliminary data.</text>
</comment>
<dbReference type="EMBL" id="QJKJ01003583">
    <property type="protein sequence ID" value="RDX97694.1"/>
    <property type="molecule type" value="Genomic_DNA"/>
</dbReference>
<protein>
    <submittedName>
        <fullName evidence="1">Uncharacterized protein</fullName>
    </submittedName>
</protein>
<name>A0A371H4D9_MUCPR</name>
<evidence type="ECO:0000313" key="2">
    <source>
        <dbReference type="Proteomes" id="UP000257109"/>
    </source>
</evidence>
<sequence length="241" mass="27127">MSDTHLTTHIKVIGDDLSSIPIKHLEPVQTYELKSGLIHLLPKFHGLESEHSHKHLKEYHVVCSTMRPQGIPEDYIKMKAFSFSLDGLLMIDQNMIDAASGGTLMDKTPVAAHHLISNIVGNTQQFGVQGGVGTSKVVSEVNTFNNLRLENQLIGLMSLVRQLAVRQHQHVVQRVCGICPSMEHFTNMCPILQKDELENIEFVGALRGKHQFGRQPYPNRQFDNQQFQGNRNSRIQIKGSM</sequence>
<dbReference type="Proteomes" id="UP000257109">
    <property type="component" value="Unassembled WGS sequence"/>
</dbReference>
<evidence type="ECO:0000313" key="1">
    <source>
        <dbReference type="EMBL" id="RDX97694.1"/>
    </source>
</evidence>
<proteinExistence type="predicted"/>
<organism evidence="1 2">
    <name type="scientific">Mucuna pruriens</name>
    <name type="common">Velvet bean</name>
    <name type="synonym">Dolichos pruriens</name>
    <dbReference type="NCBI Taxonomy" id="157652"/>
    <lineage>
        <taxon>Eukaryota</taxon>
        <taxon>Viridiplantae</taxon>
        <taxon>Streptophyta</taxon>
        <taxon>Embryophyta</taxon>
        <taxon>Tracheophyta</taxon>
        <taxon>Spermatophyta</taxon>
        <taxon>Magnoliopsida</taxon>
        <taxon>eudicotyledons</taxon>
        <taxon>Gunneridae</taxon>
        <taxon>Pentapetalae</taxon>
        <taxon>rosids</taxon>
        <taxon>fabids</taxon>
        <taxon>Fabales</taxon>
        <taxon>Fabaceae</taxon>
        <taxon>Papilionoideae</taxon>
        <taxon>50 kb inversion clade</taxon>
        <taxon>NPAAA clade</taxon>
        <taxon>indigoferoid/millettioid clade</taxon>
        <taxon>Phaseoleae</taxon>
        <taxon>Mucuna</taxon>
    </lineage>
</organism>
<reference evidence="1" key="1">
    <citation type="submission" date="2018-05" db="EMBL/GenBank/DDBJ databases">
        <title>Draft genome of Mucuna pruriens seed.</title>
        <authorList>
            <person name="Nnadi N.E."/>
            <person name="Vos R."/>
            <person name="Hasami M.H."/>
            <person name="Devisetty U.K."/>
            <person name="Aguiy J.C."/>
        </authorList>
    </citation>
    <scope>NUCLEOTIDE SEQUENCE [LARGE SCALE GENOMIC DNA]</scope>
    <source>
        <strain evidence="1">JCA_2017</strain>
    </source>
</reference>
<dbReference type="AlphaFoldDB" id="A0A371H4D9"/>
<keyword evidence="2" id="KW-1185">Reference proteome</keyword>
<dbReference type="OrthoDB" id="1414696at2759"/>
<gene>
    <name evidence="1" type="ORF">CR513_19508</name>
</gene>
<feature type="non-terminal residue" evidence="1">
    <location>
        <position position="1"/>
    </location>
</feature>